<comment type="caution">
    <text evidence="1">The sequence shown here is derived from an EMBL/GenBank/DDBJ whole genome shotgun (WGS) entry which is preliminary data.</text>
</comment>
<dbReference type="Proteomes" id="UP000499080">
    <property type="component" value="Unassembled WGS sequence"/>
</dbReference>
<dbReference type="EMBL" id="BGPR01001664">
    <property type="protein sequence ID" value="GBM59068.1"/>
    <property type="molecule type" value="Genomic_DNA"/>
</dbReference>
<evidence type="ECO:0000313" key="2">
    <source>
        <dbReference type="Proteomes" id="UP000499080"/>
    </source>
</evidence>
<protein>
    <submittedName>
        <fullName evidence="1">Uncharacterized protein</fullName>
    </submittedName>
</protein>
<dbReference type="AlphaFoldDB" id="A0A4Y2H2T6"/>
<proteinExistence type="predicted"/>
<organism evidence="1 2">
    <name type="scientific">Araneus ventricosus</name>
    <name type="common">Orbweaver spider</name>
    <name type="synonym">Epeira ventricosa</name>
    <dbReference type="NCBI Taxonomy" id="182803"/>
    <lineage>
        <taxon>Eukaryota</taxon>
        <taxon>Metazoa</taxon>
        <taxon>Ecdysozoa</taxon>
        <taxon>Arthropoda</taxon>
        <taxon>Chelicerata</taxon>
        <taxon>Arachnida</taxon>
        <taxon>Araneae</taxon>
        <taxon>Araneomorphae</taxon>
        <taxon>Entelegynae</taxon>
        <taxon>Araneoidea</taxon>
        <taxon>Araneidae</taxon>
        <taxon>Araneus</taxon>
    </lineage>
</organism>
<accession>A0A4Y2H2T6</accession>
<evidence type="ECO:0000313" key="1">
    <source>
        <dbReference type="EMBL" id="GBM59068.1"/>
    </source>
</evidence>
<reference evidence="1 2" key="1">
    <citation type="journal article" date="2019" name="Sci. Rep.">
        <title>Orb-weaving spider Araneus ventricosus genome elucidates the spidroin gene catalogue.</title>
        <authorList>
            <person name="Kono N."/>
            <person name="Nakamura H."/>
            <person name="Ohtoshi R."/>
            <person name="Moran D.A.P."/>
            <person name="Shinohara A."/>
            <person name="Yoshida Y."/>
            <person name="Fujiwara M."/>
            <person name="Mori M."/>
            <person name="Tomita M."/>
            <person name="Arakawa K."/>
        </authorList>
    </citation>
    <scope>NUCLEOTIDE SEQUENCE [LARGE SCALE GENOMIC DNA]</scope>
</reference>
<gene>
    <name evidence="1" type="ORF">AVEN_117509_1</name>
</gene>
<keyword evidence="2" id="KW-1185">Reference proteome</keyword>
<sequence>MRITNELVPLILTSLPHHRLSALLPGLASDWVGRGGVDQASTSGGMFYPRLRFNVFSVRQAHMPCRFSVESGFKPGTLRIRSPYLTNSSLRSVSRWKENVSMDLMHRLDSRV</sequence>
<name>A0A4Y2H2T6_ARAVE</name>